<name>A0A2S7WMG6_9FLAO</name>
<keyword evidence="2 5" id="KW-0808">Transferase</keyword>
<dbReference type="NCBIfam" id="TIGR03534">
    <property type="entry name" value="RF_mod_PrmC"/>
    <property type="match status" value="1"/>
</dbReference>
<dbReference type="InterPro" id="IPR004556">
    <property type="entry name" value="HemK-like"/>
</dbReference>
<dbReference type="Gene3D" id="3.40.50.150">
    <property type="entry name" value="Vaccinia Virus protein VP39"/>
    <property type="match status" value="1"/>
</dbReference>
<dbReference type="InterPro" id="IPR040758">
    <property type="entry name" value="PrmC_N"/>
</dbReference>
<gene>
    <name evidence="5" type="primary">prmC</name>
    <name evidence="8" type="ORF">BTO18_06195</name>
</gene>
<accession>A0A2S7WMG6</accession>
<dbReference type="InterPro" id="IPR050320">
    <property type="entry name" value="N5-glutamine_MTase"/>
</dbReference>
<feature type="binding site" evidence="5">
    <location>
        <position position="145"/>
    </location>
    <ligand>
        <name>S-adenosyl-L-methionine</name>
        <dbReference type="ChEBI" id="CHEBI:59789"/>
    </ligand>
</feature>
<feature type="domain" description="Release factor glutamine methyltransferase N-terminal" evidence="7">
    <location>
        <begin position="29"/>
        <end position="76"/>
    </location>
</feature>
<evidence type="ECO:0000256" key="2">
    <source>
        <dbReference type="ARBA" id="ARBA00022679"/>
    </source>
</evidence>
<proteinExistence type="inferred from homology"/>
<dbReference type="InterPro" id="IPR007848">
    <property type="entry name" value="Small_mtfrase_dom"/>
</dbReference>
<comment type="similarity">
    <text evidence="5">Belongs to the protein N5-glutamine methyltransferase family. PrmC subfamily.</text>
</comment>
<evidence type="ECO:0000259" key="6">
    <source>
        <dbReference type="Pfam" id="PF05175"/>
    </source>
</evidence>
<sequence>MKIIEFKKFFIDELIHLYPKTEIDTFFFLLMDDYLNFQRIDTVLNANLEIKKEQLTILNKALKRLQKEEPIQYILGKTEFYGLPFLVDKNTLIPRPETEELVEWILSEIKNKDTNLSILDIGTGTGCIPISLAKHLPNATIYTIDVSSKALKIAKQNANLNNVKIHFIEANILQVNNLNEVLNQNFTFDIIASNPPYVRELEKVEIKNNVLQNEPHLALFVPDKNPLLFYNKIADIAKNHLTKNGVLFFEINQYLGNETRQLIRKKRFTNIELKKDLFGNDRMIRAKN</sequence>
<dbReference type="Pfam" id="PF17827">
    <property type="entry name" value="PrmC_N"/>
    <property type="match status" value="1"/>
</dbReference>
<dbReference type="PROSITE" id="PS00092">
    <property type="entry name" value="N6_MTASE"/>
    <property type="match status" value="1"/>
</dbReference>
<evidence type="ECO:0000313" key="8">
    <source>
        <dbReference type="EMBL" id="PQJ78798.1"/>
    </source>
</evidence>
<dbReference type="RefSeq" id="WP_105015394.1">
    <property type="nucleotide sequence ID" value="NZ_MSCN01000001.1"/>
</dbReference>
<evidence type="ECO:0000256" key="1">
    <source>
        <dbReference type="ARBA" id="ARBA00022603"/>
    </source>
</evidence>
<dbReference type="Pfam" id="PF05175">
    <property type="entry name" value="MTS"/>
    <property type="match status" value="1"/>
</dbReference>
<dbReference type="OrthoDB" id="9800643at2"/>
<organism evidence="8 9">
    <name type="scientific">Polaribacter porphyrae</name>
    <dbReference type="NCBI Taxonomy" id="1137780"/>
    <lineage>
        <taxon>Bacteria</taxon>
        <taxon>Pseudomonadati</taxon>
        <taxon>Bacteroidota</taxon>
        <taxon>Flavobacteriia</taxon>
        <taxon>Flavobacteriales</taxon>
        <taxon>Flavobacteriaceae</taxon>
    </lineage>
</organism>
<dbReference type="GO" id="GO:0003676">
    <property type="term" value="F:nucleic acid binding"/>
    <property type="evidence" value="ECO:0007669"/>
    <property type="project" value="InterPro"/>
</dbReference>
<evidence type="ECO:0000313" key="9">
    <source>
        <dbReference type="Proteomes" id="UP000238882"/>
    </source>
</evidence>
<feature type="binding site" evidence="5">
    <location>
        <begin position="122"/>
        <end position="126"/>
    </location>
    <ligand>
        <name>S-adenosyl-L-methionine</name>
        <dbReference type="ChEBI" id="CHEBI:59789"/>
    </ligand>
</feature>
<dbReference type="PANTHER" id="PTHR18895">
    <property type="entry name" value="HEMK METHYLTRANSFERASE"/>
    <property type="match status" value="1"/>
</dbReference>
<evidence type="ECO:0000256" key="3">
    <source>
        <dbReference type="ARBA" id="ARBA00022691"/>
    </source>
</evidence>
<dbReference type="InterPro" id="IPR002052">
    <property type="entry name" value="DNA_methylase_N6_adenine_CS"/>
</dbReference>
<keyword evidence="1 5" id="KW-0489">Methyltransferase</keyword>
<dbReference type="InterPro" id="IPR029063">
    <property type="entry name" value="SAM-dependent_MTases_sf"/>
</dbReference>
<feature type="binding site" evidence="5">
    <location>
        <begin position="194"/>
        <end position="197"/>
    </location>
    <ligand>
        <name>substrate</name>
    </ligand>
</feature>
<dbReference type="PANTHER" id="PTHR18895:SF74">
    <property type="entry name" value="MTRF1L RELEASE FACTOR GLUTAMINE METHYLTRANSFERASE"/>
    <property type="match status" value="1"/>
</dbReference>
<dbReference type="EC" id="2.1.1.297" evidence="5"/>
<keyword evidence="9" id="KW-1185">Reference proteome</keyword>
<keyword evidence="3 5" id="KW-0949">S-adenosyl-L-methionine</keyword>
<comment type="caution">
    <text evidence="5">Lacks conserved residue(s) required for the propagation of feature annotation.</text>
</comment>
<protein>
    <recommendedName>
        <fullName evidence="5">Release factor glutamine methyltransferase</fullName>
        <shortName evidence="5">RF MTase</shortName>
        <ecNumber evidence="5">2.1.1.297</ecNumber>
    </recommendedName>
    <alternativeName>
        <fullName evidence="5">N5-glutamine methyltransferase PrmC</fullName>
    </alternativeName>
    <alternativeName>
        <fullName evidence="5">Protein-(glutamine-N5) MTase PrmC</fullName>
    </alternativeName>
    <alternativeName>
        <fullName evidence="5">Protein-glutamine N-methyltransferase PrmC</fullName>
    </alternativeName>
</protein>
<dbReference type="EMBL" id="MSCN01000001">
    <property type="protein sequence ID" value="PQJ78798.1"/>
    <property type="molecule type" value="Genomic_DNA"/>
</dbReference>
<dbReference type="AlphaFoldDB" id="A0A2S7WMG6"/>
<dbReference type="HAMAP" id="MF_02126">
    <property type="entry name" value="RF_methyltr_PrmC"/>
    <property type="match status" value="1"/>
</dbReference>
<dbReference type="NCBIfam" id="TIGR00536">
    <property type="entry name" value="hemK_fam"/>
    <property type="match status" value="1"/>
</dbReference>
<dbReference type="GO" id="GO:0102559">
    <property type="term" value="F:peptide chain release factor N(5)-glutamine methyltransferase activity"/>
    <property type="evidence" value="ECO:0007669"/>
    <property type="project" value="UniProtKB-EC"/>
</dbReference>
<reference evidence="8 9" key="1">
    <citation type="submission" date="2016-12" db="EMBL/GenBank/DDBJ databases">
        <title>Trade-off between light-utilization and light-protection in marine flavobacteria.</title>
        <authorList>
            <person name="Kumagai Y."/>
            <person name="Yoshizawa S."/>
            <person name="Kogure K."/>
            <person name="Iwasaki W."/>
        </authorList>
    </citation>
    <scope>NUCLEOTIDE SEQUENCE [LARGE SCALE GENOMIC DNA]</scope>
    <source>
        <strain evidence="8 9">NBRC 108759</strain>
    </source>
</reference>
<evidence type="ECO:0000256" key="5">
    <source>
        <dbReference type="HAMAP-Rule" id="MF_02126"/>
    </source>
</evidence>
<feature type="domain" description="Methyltransferase small" evidence="6">
    <location>
        <begin position="106"/>
        <end position="210"/>
    </location>
</feature>
<dbReference type="InterPro" id="IPR019874">
    <property type="entry name" value="RF_methyltr_PrmC"/>
</dbReference>
<dbReference type="SUPFAM" id="SSF53335">
    <property type="entry name" value="S-adenosyl-L-methionine-dependent methyltransferases"/>
    <property type="match status" value="1"/>
</dbReference>
<dbReference type="Proteomes" id="UP000238882">
    <property type="component" value="Unassembled WGS sequence"/>
</dbReference>
<feature type="binding site" evidence="5">
    <location>
        <position position="194"/>
    </location>
    <ligand>
        <name>S-adenosyl-L-methionine</name>
        <dbReference type="ChEBI" id="CHEBI:59789"/>
    </ligand>
</feature>
<dbReference type="GO" id="GO:0032259">
    <property type="term" value="P:methylation"/>
    <property type="evidence" value="ECO:0007669"/>
    <property type="project" value="UniProtKB-KW"/>
</dbReference>
<evidence type="ECO:0000259" key="7">
    <source>
        <dbReference type="Pfam" id="PF17827"/>
    </source>
</evidence>
<evidence type="ECO:0000256" key="4">
    <source>
        <dbReference type="ARBA" id="ARBA00048391"/>
    </source>
</evidence>
<dbReference type="Gene3D" id="1.10.8.10">
    <property type="entry name" value="DNA helicase RuvA subunit, C-terminal domain"/>
    <property type="match status" value="1"/>
</dbReference>
<comment type="function">
    <text evidence="5">Methylates the class 1 translation termination release factors RF1/PrfA and RF2/PrfB on the glutamine residue of the universally conserved GGQ motif.</text>
</comment>
<comment type="caution">
    <text evidence="8">The sequence shown here is derived from an EMBL/GenBank/DDBJ whole genome shotgun (WGS) entry which is preliminary data.</text>
</comment>
<dbReference type="CDD" id="cd02440">
    <property type="entry name" value="AdoMet_MTases"/>
    <property type="match status" value="1"/>
</dbReference>
<comment type="catalytic activity">
    <reaction evidence="4 5">
        <text>L-glutaminyl-[peptide chain release factor] + S-adenosyl-L-methionine = N(5)-methyl-L-glutaminyl-[peptide chain release factor] + S-adenosyl-L-homocysteine + H(+)</text>
        <dbReference type="Rhea" id="RHEA:42896"/>
        <dbReference type="Rhea" id="RHEA-COMP:10271"/>
        <dbReference type="Rhea" id="RHEA-COMP:10272"/>
        <dbReference type="ChEBI" id="CHEBI:15378"/>
        <dbReference type="ChEBI" id="CHEBI:30011"/>
        <dbReference type="ChEBI" id="CHEBI:57856"/>
        <dbReference type="ChEBI" id="CHEBI:59789"/>
        <dbReference type="ChEBI" id="CHEBI:61891"/>
        <dbReference type="EC" id="2.1.1.297"/>
    </reaction>
</comment>